<evidence type="ECO:0000256" key="2">
    <source>
        <dbReference type="ARBA" id="ARBA00010701"/>
    </source>
</evidence>
<dbReference type="PRINTS" id="PR00821">
    <property type="entry name" value="TAGLIPASE"/>
</dbReference>
<name>C3YLE3_BRAFL</name>
<dbReference type="Gene3D" id="3.40.50.1820">
    <property type="entry name" value="alpha/beta hydrolase"/>
    <property type="match status" value="1"/>
</dbReference>
<dbReference type="GO" id="GO:0005576">
    <property type="term" value="C:extracellular region"/>
    <property type="evidence" value="ECO:0007669"/>
    <property type="project" value="UniProtKB-SubCell"/>
</dbReference>
<comment type="subcellular location">
    <subcellularLocation>
        <location evidence="1">Secreted</location>
    </subcellularLocation>
</comment>
<evidence type="ECO:0000313" key="6">
    <source>
        <dbReference type="EMBL" id="EEN58880.1"/>
    </source>
</evidence>
<sequence>MDWHWYCDHSRAYELFLDTMDPATPPLRAYRCDSHERFLAGTCMSCRANRCRNMGIDATRVPRKKHVKMYLR</sequence>
<dbReference type="AlphaFoldDB" id="C3YLE3"/>
<dbReference type="InterPro" id="IPR029058">
    <property type="entry name" value="AB_hydrolase_fold"/>
</dbReference>
<keyword evidence="3" id="KW-0964">Secreted</keyword>
<accession>C3YLE3</accession>
<feature type="domain" description="Lipase" evidence="5">
    <location>
        <begin position="6"/>
        <end position="71"/>
    </location>
</feature>
<reference evidence="6" key="1">
    <citation type="journal article" date="2008" name="Nature">
        <title>The amphioxus genome and the evolution of the chordate karyotype.</title>
        <authorList>
            <consortium name="US DOE Joint Genome Institute (JGI-PGF)"/>
            <person name="Putnam N.H."/>
            <person name="Butts T."/>
            <person name="Ferrier D.E.K."/>
            <person name="Furlong R.F."/>
            <person name="Hellsten U."/>
            <person name="Kawashima T."/>
            <person name="Robinson-Rechavi M."/>
            <person name="Shoguchi E."/>
            <person name="Terry A."/>
            <person name="Yu J.-K."/>
            <person name="Benito-Gutierrez E.L."/>
            <person name="Dubchak I."/>
            <person name="Garcia-Fernandez J."/>
            <person name="Gibson-Brown J.J."/>
            <person name="Grigoriev I.V."/>
            <person name="Horton A.C."/>
            <person name="de Jong P.J."/>
            <person name="Jurka J."/>
            <person name="Kapitonov V.V."/>
            <person name="Kohara Y."/>
            <person name="Kuroki Y."/>
            <person name="Lindquist E."/>
            <person name="Lucas S."/>
            <person name="Osoegawa K."/>
            <person name="Pennacchio L.A."/>
            <person name="Salamov A.A."/>
            <person name="Satou Y."/>
            <person name="Sauka-Spengler T."/>
            <person name="Schmutz J."/>
            <person name="Shin-I T."/>
            <person name="Toyoda A."/>
            <person name="Bronner-Fraser M."/>
            <person name="Fujiyama A."/>
            <person name="Holland L.Z."/>
            <person name="Holland P.W.H."/>
            <person name="Satoh N."/>
            <person name="Rokhsar D.S."/>
        </authorList>
    </citation>
    <scope>NUCLEOTIDE SEQUENCE [LARGE SCALE GENOMIC DNA]</scope>
    <source>
        <strain evidence="6">S238N-H82</strain>
        <tissue evidence="6">Testes</tissue>
    </source>
</reference>
<dbReference type="EMBL" id="GG666527">
    <property type="protein sequence ID" value="EEN58880.1"/>
    <property type="molecule type" value="Genomic_DNA"/>
</dbReference>
<evidence type="ECO:0000256" key="4">
    <source>
        <dbReference type="RuleBase" id="RU004262"/>
    </source>
</evidence>
<organism>
    <name type="scientific">Branchiostoma floridae</name>
    <name type="common">Florida lancelet</name>
    <name type="synonym">Amphioxus</name>
    <dbReference type="NCBI Taxonomy" id="7739"/>
    <lineage>
        <taxon>Eukaryota</taxon>
        <taxon>Metazoa</taxon>
        <taxon>Chordata</taxon>
        <taxon>Cephalochordata</taxon>
        <taxon>Leptocardii</taxon>
        <taxon>Amphioxiformes</taxon>
        <taxon>Branchiostomatidae</taxon>
        <taxon>Branchiostoma</taxon>
    </lineage>
</organism>
<evidence type="ECO:0000259" key="5">
    <source>
        <dbReference type="Pfam" id="PF00151"/>
    </source>
</evidence>
<dbReference type="PANTHER" id="PTHR11610:SF178">
    <property type="entry name" value="LIPASE MEMBER H-A-LIKE PROTEIN"/>
    <property type="match status" value="1"/>
</dbReference>
<dbReference type="GO" id="GO:0016298">
    <property type="term" value="F:lipase activity"/>
    <property type="evidence" value="ECO:0007669"/>
    <property type="project" value="InterPro"/>
</dbReference>
<gene>
    <name evidence="6" type="ORF">BRAFLDRAFT_243762</name>
</gene>
<dbReference type="PANTHER" id="PTHR11610">
    <property type="entry name" value="LIPASE"/>
    <property type="match status" value="1"/>
</dbReference>
<dbReference type="SUPFAM" id="SSF53474">
    <property type="entry name" value="alpha/beta-Hydrolases"/>
    <property type="match status" value="1"/>
</dbReference>
<dbReference type="InterPro" id="IPR000734">
    <property type="entry name" value="TAG_lipase"/>
</dbReference>
<evidence type="ECO:0000256" key="1">
    <source>
        <dbReference type="ARBA" id="ARBA00004613"/>
    </source>
</evidence>
<dbReference type="Pfam" id="PF00151">
    <property type="entry name" value="Lipase"/>
    <property type="match status" value="1"/>
</dbReference>
<protein>
    <recommendedName>
        <fullName evidence="5">Lipase domain-containing protein</fullName>
    </recommendedName>
</protein>
<dbReference type="InParanoid" id="C3YLE3"/>
<evidence type="ECO:0000256" key="3">
    <source>
        <dbReference type="ARBA" id="ARBA00022525"/>
    </source>
</evidence>
<dbReference type="InterPro" id="IPR013818">
    <property type="entry name" value="Lipase"/>
</dbReference>
<proteinExistence type="inferred from homology"/>
<comment type="similarity">
    <text evidence="2 4">Belongs to the AB hydrolase superfamily. Lipase family.</text>
</comment>
<dbReference type="FunFam" id="3.40.50.1820:FF:000645">
    <property type="entry name" value="Lipase, putative"/>
    <property type="match status" value="1"/>
</dbReference>